<dbReference type="Pfam" id="PF00892">
    <property type="entry name" value="EamA"/>
    <property type="match status" value="1"/>
</dbReference>
<protein>
    <recommendedName>
        <fullName evidence="2">EamA domain-containing protein</fullName>
    </recommendedName>
</protein>
<dbReference type="AlphaFoldDB" id="A0A1F6M756"/>
<feature type="transmembrane region" description="Helical" evidence="1">
    <location>
        <begin position="147"/>
        <end position="165"/>
    </location>
</feature>
<comment type="caution">
    <text evidence="3">The sequence shown here is derived from an EMBL/GenBank/DDBJ whole genome shotgun (WGS) entry which is preliminary data.</text>
</comment>
<evidence type="ECO:0000313" key="3">
    <source>
        <dbReference type="EMBL" id="OGH67445.1"/>
    </source>
</evidence>
<evidence type="ECO:0000259" key="2">
    <source>
        <dbReference type="Pfam" id="PF00892"/>
    </source>
</evidence>
<reference evidence="3 4" key="1">
    <citation type="journal article" date="2016" name="Nat. Commun.">
        <title>Thousands of microbial genomes shed light on interconnected biogeochemical processes in an aquifer system.</title>
        <authorList>
            <person name="Anantharaman K."/>
            <person name="Brown C.T."/>
            <person name="Hug L.A."/>
            <person name="Sharon I."/>
            <person name="Castelle C.J."/>
            <person name="Probst A.J."/>
            <person name="Thomas B.C."/>
            <person name="Singh A."/>
            <person name="Wilkins M.J."/>
            <person name="Karaoz U."/>
            <person name="Brodie E.L."/>
            <person name="Williams K.H."/>
            <person name="Hubbard S.S."/>
            <person name="Banfield J.F."/>
        </authorList>
    </citation>
    <scope>NUCLEOTIDE SEQUENCE [LARGE SCALE GENOMIC DNA]</scope>
</reference>
<feature type="transmembrane region" description="Helical" evidence="1">
    <location>
        <begin position="225"/>
        <end position="246"/>
    </location>
</feature>
<name>A0A1F6M756_9BACT</name>
<dbReference type="InterPro" id="IPR037185">
    <property type="entry name" value="EmrE-like"/>
</dbReference>
<feature type="transmembrane region" description="Helical" evidence="1">
    <location>
        <begin position="6"/>
        <end position="25"/>
    </location>
</feature>
<evidence type="ECO:0000313" key="4">
    <source>
        <dbReference type="Proteomes" id="UP000176282"/>
    </source>
</evidence>
<evidence type="ECO:0000256" key="1">
    <source>
        <dbReference type="SAM" id="Phobius"/>
    </source>
</evidence>
<dbReference type="EMBL" id="MFQB01000033">
    <property type="protein sequence ID" value="OGH67445.1"/>
    <property type="molecule type" value="Genomic_DNA"/>
</dbReference>
<dbReference type="SUPFAM" id="SSF103481">
    <property type="entry name" value="Multidrug resistance efflux transporter EmrE"/>
    <property type="match status" value="1"/>
</dbReference>
<feature type="transmembrane region" description="Helical" evidence="1">
    <location>
        <begin position="32"/>
        <end position="50"/>
    </location>
</feature>
<accession>A0A1F6M756</accession>
<feature type="transmembrane region" description="Helical" evidence="1">
    <location>
        <begin position="289"/>
        <end position="308"/>
    </location>
</feature>
<feature type="transmembrane region" description="Helical" evidence="1">
    <location>
        <begin position="118"/>
        <end position="135"/>
    </location>
</feature>
<feature type="transmembrane region" description="Helical" evidence="1">
    <location>
        <begin position="258"/>
        <end position="277"/>
    </location>
</feature>
<dbReference type="STRING" id="1798680.A3J66_02685"/>
<feature type="transmembrane region" description="Helical" evidence="1">
    <location>
        <begin position="62"/>
        <end position="82"/>
    </location>
</feature>
<dbReference type="Proteomes" id="UP000176282">
    <property type="component" value="Unassembled WGS sequence"/>
</dbReference>
<keyword evidence="1" id="KW-0812">Transmembrane</keyword>
<proteinExistence type="predicted"/>
<dbReference type="InterPro" id="IPR000620">
    <property type="entry name" value="EamA_dom"/>
</dbReference>
<feature type="transmembrane region" description="Helical" evidence="1">
    <location>
        <begin position="94"/>
        <end position="112"/>
    </location>
</feature>
<keyword evidence="1" id="KW-0472">Membrane</keyword>
<feature type="domain" description="EamA" evidence="2">
    <location>
        <begin position="2"/>
        <end position="134"/>
    </location>
</feature>
<dbReference type="GO" id="GO:0016020">
    <property type="term" value="C:membrane"/>
    <property type="evidence" value="ECO:0007669"/>
    <property type="project" value="InterPro"/>
</dbReference>
<sequence>MSWFFLALLGYFFLAIVFVLDKFILTRSVQQPVVYAFYSTIFMFGAIILWPFGAELLQGQDWAVAALSGLAFGFGLWAMFLAVKRGEASHVNPFIGSVVSIGTFALAALYLGESLKSLQVLGMLVLVFATFLLSVRLTKNGLGLYKGFAWALVAGLLFAVSHTAAKYIYEAYPFLTGFMWTRVFTGVVGLVCLYSSHVRRSFVRPSRGRTMERCKNCGFGKKHAVGTVITDKVAGIVGVVLIQYAIARGSVTLVNAMIGLQYAFMFLLIYLLTRFAPRVFHEKFAPREVSFQIVAIALVILGSALFVVQ</sequence>
<gene>
    <name evidence="3" type="ORF">A3J66_02685</name>
</gene>
<organism evidence="3 4">
    <name type="scientific">Candidatus Magasanikbacteria bacterium RIFCSPHIGHO2_02_FULL_47_14</name>
    <dbReference type="NCBI Taxonomy" id="1798680"/>
    <lineage>
        <taxon>Bacteria</taxon>
        <taxon>Candidatus Magasanikiibacteriota</taxon>
    </lineage>
</organism>
<keyword evidence="1" id="KW-1133">Transmembrane helix</keyword>
<feature type="transmembrane region" description="Helical" evidence="1">
    <location>
        <begin position="171"/>
        <end position="194"/>
    </location>
</feature>